<protein>
    <submittedName>
        <fullName evidence="1">Uncharacterized protein</fullName>
    </submittedName>
</protein>
<comment type="caution">
    <text evidence="1">The sequence shown here is derived from an EMBL/GenBank/DDBJ whole genome shotgun (WGS) entry which is preliminary data.</text>
</comment>
<dbReference type="AlphaFoldDB" id="A0A835K195"/>
<name>A0A835K195_9ROSI</name>
<organism evidence="1 2">
    <name type="scientific">Salix dunnii</name>
    <dbReference type="NCBI Taxonomy" id="1413687"/>
    <lineage>
        <taxon>Eukaryota</taxon>
        <taxon>Viridiplantae</taxon>
        <taxon>Streptophyta</taxon>
        <taxon>Embryophyta</taxon>
        <taxon>Tracheophyta</taxon>
        <taxon>Spermatophyta</taxon>
        <taxon>Magnoliopsida</taxon>
        <taxon>eudicotyledons</taxon>
        <taxon>Gunneridae</taxon>
        <taxon>Pentapetalae</taxon>
        <taxon>rosids</taxon>
        <taxon>fabids</taxon>
        <taxon>Malpighiales</taxon>
        <taxon>Salicaceae</taxon>
        <taxon>Saliceae</taxon>
        <taxon>Salix</taxon>
    </lineage>
</organism>
<evidence type="ECO:0000313" key="1">
    <source>
        <dbReference type="EMBL" id="KAF9679863.1"/>
    </source>
</evidence>
<evidence type="ECO:0000313" key="2">
    <source>
        <dbReference type="Proteomes" id="UP000657918"/>
    </source>
</evidence>
<accession>A0A835K195</accession>
<proteinExistence type="predicted"/>
<gene>
    <name evidence="1" type="ORF">SADUNF_Sadunf06G0059800</name>
</gene>
<dbReference type="EMBL" id="JADGMS010000006">
    <property type="protein sequence ID" value="KAF9679863.1"/>
    <property type="molecule type" value="Genomic_DNA"/>
</dbReference>
<keyword evidence="2" id="KW-1185">Reference proteome</keyword>
<dbReference type="Proteomes" id="UP000657918">
    <property type="component" value="Unassembled WGS sequence"/>
</dbReference>
<dbReference type="OrthoDB" id="10500303at2759"/>
<sequence length="66" mass="7642">MEFERQWKWICRESSLKYISGNYTGANISFGTTDYWSYEFGVNKQPGTITLPFGGDDGDFRHVHSI</sequence>
<reference evidence="1 2" key="1">
    <citation type="submission" date="2020-10" db="EMBL/GenBank/DDBJ databases">
        <title>Plant Genome Project.</title>
        <authorList>
            <person name="Zhang R.-G."/>
        </authorList>
    </citation>
    <scope>NUCLEOTIDE SEQUENCE [LARGE SCALE GENOMIC DNA]</scope>
    <source>
        <strain evidence="1">FAFU-HL-1</strain>
        <tissue evidence="1">Leaf</tissue>
    </source>
</reference>